<dbReference type="HOGENOM" id="CLU_2373904_0_0_1"/>
<evidence type="ECO:0000313" key="1">
    <source>
        <dbReference type="EMBL" id="ESA01391.1"/>
    </source>
</evidence>
<organism evidence="1">
    <name type="scientific">Rhizophagus irregularis (strain DAOM 181602 / DAOM 197198 / MUCL 43194)</name>
    <name type="common">Arbuscular mycorrhizal fungus</name>
    <name type="synonym">Glomus intraradices</name>
    <dbReference type="NCBI Taxonomy" id="747089"/>
    <lineage>
        <taxon>Eukaryota</taxon>
        <taxon>Fungi</taxon>
        <taxon>Fungi incertae sedis</taxon>
        <taxon>Mucoromycota</taxon>
        <taxon>Glomeromycotina</taxon>
        <taxon>Glomeromycetes</taxon>
        <taxon>Glomerales</taxon>
        <taxon>Glomeraceae</taxon>
        <taxon>Rhizophagus</taxon>
    </lineage>
</organism>
<proteinExistence type="predicted"/>
<name>U9TDE7_RHIID</name>
<dbReference type="EMBL" id="KI296490">
    <property type="protein sequence ID" value="ESA01391.1"/>
    <property type="molecule type" value="Genomic_DNA"/>
</dbReference>
<reference evidence="1" key="1">
    <citation type="submission" date="2013-07" db="EMBL/GenBank/DDBJ databases">
        <title>The genome of an arbuscular mycorrhizal fungus provides insights into the evolution of the oldest plant symbiosis.</title>
        <authorList>
            <consortium name="DOE Joint Genome Institute"/>
            <person name="Tisserant E."/>
            <person name="Malbreil M."/>
            <person name="Kuo A."/>
            <person name="Kohler A."/>
            <person name="Symeonidi A."/>
            <person name="Balestrini R."/>
            <person name="Charron P."/>
            <person name="Duensing N."/>
            <person name="Frei-dit-Frey N."/>
            <person name="Gianinazzi-Pearson V."/>
            <person name="Gilbert B."/>
            <person name="Handa Y."/>
            <person name="Hijri M."/>
            <person name="Kaul R."/>
            <person name="Kawaguchi M."/>
            <person name="Krajinski F."/>
            <person name="Lammers P."/>
            <person name="Lapierre D."/>
            <person name="Masclaux F.G."/>
            <person name="Murat C."/>
            <person name="Morin E."/>
            <person name="Ndikumana S."/>
            <person name="Pagni M."/>
            <person name="Petitpierre D."/>
            <person name="Requena N."/>
            <person name="Rosikiewicz P."/>
            <person name="Riley R."/>
            <person name="Saito K."/>
            <person name="San Clemente H."/>
            <person name="Shapiro H."/>
            <person name="van Tuinen D."/>
            <person name="Becard G."/>
            <person name="Bonfante P."/>
            <person name="Paszkowski U."/>
            <person name="Shachar-Hill Y."/>
            <person name="Young J.P."/>
            <person name="Sanders I.R."/>
            <person name="Henrissat B."/>
            <person name="Rensing S.A."/>
            <person name="Grigoriev I.V."/>
            <person name="Corradi N."/>
            <person name="Roux C."/>
            <person name="Martin F."/>
        </authorList>
    </citation>
    <scope>NUCLEOTIDE SEQUENCE</scope>
    <source>
        <strain evidence="1">DAOM 197198</strain>
    </source>
</reference>
<gene>
    <name evidence="1" type="ORF">GLOINDRAFT_7546</name>
</gene>
<protein>
    <submittedName>
        <fullName evidence="1">Uncharacterized protein</fullName>
    </submittedName>
</protein>
<sequence>MVATIKGDPRDSLRFPVLVVTVCVGEPSQLPLGVHNYTIGASKEGHMGLGLGTRWFQDVLYDNPSKLVSYMMLTALGCCDMCDGVLLRMTIPSRV</sequence>
<dbReference type="AlphaFoldDB" id="U9TDE7"/>
<accession>U9TDE7</accession>